<dbReference type="EMBL" id="CP150484">
    <property type="protein sequence ID" value="WYW14649.1"/>
    <property type="molecule type" value="Genomic_DNA"/>
</dbReference>
<organism evidence="1 2">
    <name type="scientific">Amycolatopsis coloradensis</name>
    <dbReference type="NCBI Taxonomy" id="76021"/>
    <lineage>
        <taxon>Bacteria</taxon>
        <taxon>Bacillati</taxon>
        <taxon>Actinomycetota</taxon>
        <taxon>Actinomycetes</taxon>
        <taxon>Pseudonocardiales</taxon>
        <taxon>Pseudonocardiaceae</taxon>
        <taxon>Amycolatopsis</taxon>
    </lineage>
</organism>
<accession>A0ACD5B5Y4</accession>
<gene>
    <name evidence="1" type="ORF">LCL61_03690</name>
</gene>
<evidence type="ECO:0000313" key="1">
    <source>
        <dbReference type="EMBL" id="WYW14649.1"/>
    </source>
</evidence>
<dbReference type="Proteomes" id="UP001456344">
    <property type="component" value="Chromosome"/>
</dbReference>
<protein>
    <submittedName>
        <fullName evidence="1">Uncharacterized protein</fullName>
    </submittedName>
</protein>
<keyword evidence="2" id="KW-1185">Reference proteome</keyword>
<evidence type="ECO:0000313" key="2">
    <source>
        <dbReference type="Proteomes" id="UP001456344"/>
    </source>
</evidence>
<reference evidence="1" key="1">
    <citation type="submission" date="2023-10" db="EMBL/GenBank/DDBJ databases">
        <title>Whole genome sequencing of actinobacterial strain Amycolatopsis sp. (BCA-696) identifies the underlying plant growth-promoting genes.</title>
        <authorList>
            <person name="Gandham P."/>
            <person name="Vadla N."/>
            <person name="Saji A."/>
            <person name="Srinivas V."/>
            <person name="Ruperao P."/>
            <person name="Selvanayagam S."/>
            <person name="Saxena R.K."/>
            <person name="Rathore A."/>
            <person name="Gopalakrishnan S."/>
            <person name="Thakur V."/>
        </authorList>
    </citation>
    <scope>NUCLEOTIDE SEQUENCE</scope>
    <source>
        <strain evidence="1">BCA-696</strain>
    </source>
</reference>
<name>A0ACD5B5Y4_9PSEU</name>
<proteinExistence type="predicted"/>
<sequence length="325" mass="34968">MEDRRLETHPDLMDPDWREHAEVDAWLGAKKDLKKRRKQSSRRGFRVSGGPVLVLALIALVVAAVVVHRVQGRGVNDVPGFGQPPKAVPVSGGVDLNRPYDRTPAANWREGIDGVIVPPGQAVGDFTAEEVDAAYRTVTEAIAAARLGSRALQYADGSELLRLLAPNERVRLEPALTSALTVEKGKYLTLIGPNRLLQVSPRMTGFLTAKPGEKGELVVHASYTTAYAFDAHPGEARSPSDIVPFVRDEQDYVIRKAPPFAQADAGLSFGEGARYHSNMACDASKAGLLAPQYADKSKPVDGAPVVDEVDTYDPTKPLPSTGNCG</sequence>